<evidence type="ECO:0000313" key="3">
    <source>
        <dbReference type="Proteomes" id="UP001237780"/>
    </source>
</evidence>
<comment type="caution">
    <text evidence="2">The sequence shown here is derived from an EMBL/GenBank/DDBJ whole genome shotgun (WGS) entry which is preliminary data.</text>
</comment>
<sequence>MQLPLGLGASLSYKVRDMEQAKFTTGFALLLLAALVINIGYFAFSIDPLDVSVSLDESGAIETFQLAYIAGATALFFIAGLLQHKAGRMFSIGMAVLCIVFFLRELEVDRVGPITTYMNSKVFRIHEAVIIIAVACVYLAFRWRTVGEIARFVFSKSAWPFYVAAIFLLIGAYCDSQHGTVSMQIKEEIAESASYLALMVTAAGLCYQHSRHSEHKNGINALIISIFMLVLVGAYAHGLYVLT</sequence>
<reference evidence="2 3" key="1">
    <citation type="submission" date="2023-07" db="EMBL/GenBank/DDBJ databases">
        <title>Comparative genomics of wheat-associated soil bacteria to identify genetic determinants of phenazine resistance.</title>
        <authorList>
            <person name="Mouncey N."/>
        </authorList>
    </citation>
    <scope>NUCLEOTIDE SEQUENCE [LARGE SCALE GENOMIC DNA]</scope>
    <source>
        <strain evidence="2 3">W4I11</strain>
    </source>
</reference>
<keyword evidence="1" id="KW-0472">Membrane</keyword>
<accession>A0ABU0SAU2</accession>
<gene>
    <name evidence="2" type="ORF">QFZ34_002963</name>
</gene>
<organism evidence="2 3">
    <name type="scientific">Phyllobacterium ifriqiyense</name>
    <dbReference type="NCBI Taxonomy" id="314238"/>
    <lineage>
        <taxon>Bacteria</taxon>
        <taxon>Pseudomonadati</taxon>
        <taxon>Pseudomonadota</taxon>
        <taxon>Alphaproteobacteria</taxon>
        <taxon>Hyphomicrobiales</taxon>
        <taxon>Phyllobacteriaceae</taxon>
        <taxon>Phyllobacterium</taxon>
    </lineage>
</organism>
<evidence type="ECO:0008006" key="4">
    <source>
        <dbReference type="Google" id="ProtNLM"/>
    </source>
</evidence>
<keyword evidence="1" id="KW-1133">Transmembrane helix</keyword>
<feature type="transmembrane region" description="Helical" evidence="1">
    <location>
        <begin position="222"/>
        <end position="242"/>
    </location>
</feature>
<feature type="transmembrane region" description="Helical" evidence="1">
    <location>
        <begin position="64"/>
        <end position="82"/>
    </location>
</feature>
<dbReference type="EMBL" id="JAUSZT010000003">
    <property type="protein sequence ID" value="MDQ0997781.1"/>
    <property type="molecule type" value="Genomic_DNA"/>
</dbReference>
<dbReference type="Proteomes" id="UP001237780">
    <property type="component" value="Unassembled WGS sequence"/>
</dbReference>
<evidence type="ECO:0000256" key="1">
    <source>
        <dbReference type="SAM" id="Phobius"/>
    </source>
</evidence>
<feature type="transmembrane region" description="Helical" evidence="1">
    <location>
        <begin position="123"/>
        <end position="141"/>
    </location>
</feature>
<feature type="transmembrane region" description="Helical" evidence="1">
    <location>
        <begin position="153"/>
        <end position="173"/>
    </location>
</feature>
<feature type="transmembrane region" description="Helical" evidence="1">
    <location>
        <begin position="193"/>
        <end position="210"/>
    </location>
</feature>
<protein>
    <recommendedName>
        <fullName evidence="4">DUF998 domain-containing protein</fullName>
    </recommendedName>
</protein>
<keyword evidence="1" id="KW-0812">Transmembrane</keyword>
<feature type="transmembrane region" description="Helical" evidence="1">
    <location>
        <begin position="87"/>
        <end position="103"/>
    </location>
</feature>
<feature type="transmembrane region" description="Helical" evidence="1">
    <location>
        <begin position="21"/>
        <end position="44"/>
    </location>
</feature>
<evidence type="ECO:0000313" key="2">
    <source>
        <dbReference type="EMBL" id="MDQ0997781.1"/>
    </source>
</evidence>
<name>A0ABU0SAU2_9HYPH</name>
<keyword evidence="3" id="KW-1185">Reference proteome</keyword>
<dbReference type="RefSeq" id="WP_307282153.1">
    <property type="nucleotide sequence ID" value="NZ_JAUSZT010000003.1"/>
</dbReference>
<proteinExistence type="predicted"/>